<comment type="catalytic activity">
    <reaction evidence="5">
        <text>(2S)-ethylmalonyl-CoA + H(+) = butanoyl-CoA + CO2</text>
        <dbReference type="Rhea" id="RHEA:32131"/>
        <dbReference type="ChEBI" id="CHEBI:15378"/>
        <dbReference type="ChEBI" id="CHEBI:16526"/>
        <dbReference type="ChEBI" id="CHEBI:57371"/>
        <dbReference type="ChEBI" id="CHEBI:60909"/>
        <dbReference type="EC" id="4.1.1.94"/>
    </reaction>
    <physiologicalReaction direction="left-to-right" evidence="5">
        <dbReference type="Rhea" id="RHEA:32132"/>
    </physiologicalReaction>
</comment>
<dbReference type="GO" id="GO:0005829">
    <property type="term" value="C:cytosol"/>
    <property type="evidence" value="ECO:0007669"/>
    <property type="project" value="UniProtKB-SubCell"/>
</dbReference>
<gene>
    <name evidence="14" type="ORF">PBRASI_LOCUS3902</name>
</gene>
<dbReference type="EC" id="4.1.1.94" evidence="7"/>
<reference evidence="14" key="1">
    <citation type="submission" date="2021-06" db="EMBL/GenBank/DDBJ databases">
        <authorList>
            <person name="Kallberg Y."/>
            <person name="Tangrot J."/>
            <person name="Rosling A."/>
        </authorList>
    </citation>
    <scope>NUCLEOTIDE SEQUENCE</scope>
    <source>
        <strain evidence="14">BR232B</strain>
    </source>
</reference>
<evidence type="ECO:0000313" key="15">
    <source>
        <dbReference type="Proteomes" id="UP000789739"/>
    </source>
</evidence>
<comment type="function">
    <text evidence="12">Decarboxylates ethylmalonyl-CoA, a potentially toxic metabolite, to form butyryl-CoA, suggesting it might be involved in metabolite proofreading. Acts preferentially on (S)-ethylmalonyl-CoA but also has some activity on the (R)-isomer. Also has methylmalonyl-CoA decarboxylase activity at lower level.</text>
</comment>
<dbReference type="SUPFAM" id="SSF52096">
    <property type="entry name" value="ClpP/crotonase"/>
    <property type="match status" value="1"/>
</dbReference>
<comment type="catalytic activity">
    <reaction evidence="11">
        <text>(S)-methylmalonyl-CoA + H(+) = propanoyl-CoA + CO2</text>
        <dbReference type="Rhea" id="RHEA:61340"/>
        <dbReference type="ChEBI" id="CHEBI:15378"/>
        <dbReference type="ChEBI" id="CHEBI:16526"/>
        <dbReference type="ChEBI" id="CHEBI:57327"/>
        <dbReference type="ChEBI" id="CHEBI:57392"/>
        <dbReference type="EC" id="4.1.1.94"/>
    </reaction>
    <physiologicalReaction direction="left-to-right" evidence="11">
        <dbReference type="Rhea" id="RHEA:61341"/>
    </physiologicalReaction>
</comment>
<evidence type="ECO:0000256" key="4">
    <source>
        <dbReference type="ARBA" id="ARBA00023239"/>
    </source>
</evidence>
<dbReference type="Proteomes" id="UP000789739">
    <property type="component" value="Unassembled WGS sequence"/>
</dbReference>
<evidence type="ECO:0000256" key="12">
    <source>
        <dbReference type="ARBA" id="ARBA00056546"/>
    </source>
</evidence>
<dbReference type="Pfam" id="PF00378">
    <property type="entry name" value="ECH_1"/>
    <property type="match status" value="1"/>
</dbReference>
<dbReference type="PANTHER" id="PTHR11941:SF27">
    <property type="entry name" value="ETHYLMALONYL-COA DECARBOXYLASE"/>
    <property type="match status" value="1"/>
</dbReference>
<evidence type="ECO:0000256" key="9">
    <source>
        <dbReference type="ARBA" id="ARBA00042052"/>
    </source>
</evidence>
<dbReference type="PROSITE" id="PS00166">
    <property type="entry name" value="ENOYL_COA_HYDRATASE"/>
    <property type="match status" value="1"/>
</dbReference>
<comment type="caution">
    <text evidence="14">The sequence shown here is derived from an EMBL/GenBank/DDBJ whole genome shotgun (WGS) entry which is preliminary data.</text>
</comment>
<evidence type="ECO:0000256" key="3">
    <source>
        <dbReference type="ARBA" id="ARBA00022490"/>
    </source>
</evidence>
<evidence type="ECO:0000256" key="13">
    <source>
        <dbReference type="RuleBase" id="RU003707"/>
    </source>
</evidence>
<comment type="subcellular location">
    <subcellularLocation>
        <location evidence="1">Cytoplasm</location>
        <location evidence="1">Cytosol</location>
    </subcellularLocation>
</comment>
<dbReference type="GO" id="GO:0004492">
    <property type="term" value="F:methyl/ethyl malonyl-CoA decarboxylase activity"/>
    <property type="evidence" value="ECO:0007669"/>
    <property type="project" value="UniProtKB-EC"/>
</dbReference>
<evidence type="ECO:0000256" key="8">
    <source>
        <dbReference type="ARBA" id="ARBA00039903"/>
    </source>
</evidence>
<evidence type="ECO:0000256" key="2">
    <source>
        <dbReference type="ARBA" id="ARBA00005254"/>
    </source>
</evidence>
<evidence type="ECO:0000313" key="14">
    <source>
        <dbReference type="EMBL" id="CAG8526657.1"/>
    </source>
</evidence>
<comment type="similarity">
    <text evidence="2 13">Belongs to the enoyl-CoA hydratase/isomerase family.</text>
</comment>
<dbReference type="InterPro" id="IPR001753">
    <property type="entry name" value="Enoyl-CoA_hydra/iso"/>
</dbReference>
<dbReference type="OrthoDB" id="410701at2759"/>
<name>A0A9N9FE42_9GLOM</name>
<keyword evidence="15" id="KW-1185">Reference proteome</keyword>
<sequence length="291" mass="31658">MAQLADAVDKLQSIIEGKVESEEESALVAVILTGSGNKSFCYVWSYKMWLFYEFTHISTTPFPLPHSRLLQTNSLNLLQSHMMTIAGLDLNIAKDHINDSTSAAKMGSVMQDTLLRFFRLPLVSVAAIEGYALGGGAELTTSCDYRILSHSAVVRFVATSTVWGGGARLAGIVGRAKALKLLATSGEIAGQSALDMGFANTLSESGESVSKSVEFLDPFVYFQGPMEGEHGSVRKRNSVKAVRSMKSLIASASMDPLGVVKQVEFDLFCGLWGSGENKEILEEYKRRRVKE</sequence>
<evidence type="ECO:0000256" key="1">
    <source>
        <dbReference type="ARBA" id="ARBA00004514"/>
    </source>
</evidence>
<evidence type="ECO:0000256" key="7">
    <source>
        <dbReference type="ARBA" id="ARBA00038883"/>
    </source>
</evidence>
<dbReference type="EMBL" id="CAJVPI010000373">
    <property type="protein sequence ID" value="CAG8526657.1"/>
    <property type="molecule type" value="Genomic_DNA"/>
</dbReference>
<proteinExistence type="inferred from homology"/>
<dbReference type="AlphaFoldDB" id="A0A9N9FE42"/>
<keyword evidence="3" id="KW-0963">Cytoplasm</keyword>
<comment type="catalytic activity">
    <reaction evidence="6">
        <text>(2R)-ethylmalonyl-CoA + H(+) = butanoyl-CoA + CO2</text>
        <dbReference type="Rhea" id="RHEA:59540"/>
        <dbReference type="ChEBI" id="CHEBI:15378"/>
        <dbReference type="ChEBI" id="CHEBI:16526"/>
        <dbReference type="ChEBI" id="CHEBI:57371"/>
        <dbReference type="ChEBI" id="CHEBI:85316"/>
        <dbReference type="EC" id="4.1.1.94"/>
    </reaction>
    <physiologicalReaction direction="left-to-right" evidence="6">
        <dbReference type="Rhea" id="RHEA:59541"/>
    </physiologicalReaction>
</comment>
<dbReference type="CDD" id="cd06558">
    <property type="entry name" value="crotonase-like"/>
    <property type="match status" value="1"/>
</dbReference>
<evidence type="ECO:0000256" key="6">
    <source>
        <dbReference type="ARBA" id="ARBA00036541"/>
    </source>
</evidence>
<dbReference type="Gene3D" id="3.90.226.10">
    <property type="entry name" value="2-enoyl-CoA Hydratase, Chain A, domain 1"/>
    <property type="match status" value="1"/>
</dbReference>
<accession>A0A9N9FE42</accession>
<dbReference type="InterPro" id="IPR018376">
    <property type="entry name" value="Enoyl-CoA_hyd/isom_CS"/>
</dbReference>
<evidence type="ECO:0000256" key="10">
    <source>
        <dbReference type="ARBA" id="ARBA00042182"/>
    </source>
</evidence>
<dbReference type="PANTHER" id="PTHR11941">
    <property type="entry name" value="ENOYL-COA HYDRATASE-RELATED"/>
    <property type="match status" value="1"/>
</dbReference>
<dbReference type="GO" id="GO:0006635">
    <property type="term" value="P:fatty acid beta-oxidation"/>
    <property type="evidence" value="ECO:0007669"/>
    <property type="project" value="TreeGrafter"/>
</dbReference>
<evidence type="ECO:0000256" key="11">
    <source>
        <dbReference type="ARBA" id="ARBA00047446"/>
    </source>
</evidence>
<protein>
    <recommendedName>
        <fullName evidence="8">Ethylmalonyl-CoA decarboxylase</fullName>
        <ecNumber evidence="7">4.1.1.94</ecNumber>
    </recommendedName>
    <alternativeName>
        <fullName evidence="10">Enoyl-CoA hydratase domain-containing protein 1</fullName>
    </alternativeName>
    <alternativeName>
        <fullName evidence="9">Methylmalonyl-CoA decarboxylase</fullName>
    </alternativeName>
</protein>
<dbReference type="InterPro" id="IPR029045">
    <property type="entry name" value="ClpP/crotonase-like_dom_sf"/>
</dbReference>
<organism evidence="14 15">
    <name type="scientific">Paraglomus brasilianum</name>
    <dbReference type="NCBI Taxonomy" id="144538"/>
    <lineage>
        <taxon>Eukaryota</taxon>
        <taxon>Fungi</taxon>
        <taxon>Fungi incertae sedis</taxon>
        <taxon>Mucoromycota</taxon>
        <taxon>Glomeromycotina</taxon>
        <taxon>Glomeromycetes</taxon>
        <taxon>Paraglomerales</taxon>
        <taxon>Paraglomeraceae</taxon>
        <taxon>Paraglomus</taxon>
    </lineage>
</organism>
<evidence type="ECO:0000256" key="5">
    <source>
        <dbReference type="ARBA" id="ARBA00036343"/>
    </source>
</evidence>
<keyword evidence="4" id="KW-0456">Lyase</keyword>